<dbReference type="Proteomes" id="UP000184196">
    <property type="component" value="Unassembled WGS sequence"/>
</dbReference>
<reference evidence="2" key="1">
    <citation type="submission" date="2016-11" db="EMBL/GenBank/DDBJ databases">
        <authorList>
            <person name="Varghese N."/>
            <person name="Submissions S."/>
        </authorList>
    </citation>
    <scope>NUCLEOTIDE SEQUENCE [LARGE SCALE GENOMIC DNA]</scope>
    <source>
        <strain evidence="2">DSM 11792</strain>
    </source>
</reference>
<evidence type="ECO:0000313" key="2">
    <source>
        <dbReference type="Proteomes" id="UP000184196"/>
    </source>
</evidence>
<keyword evidence="2" id="KW-1185">Reference proteome</keyword>
<accession>A0A1M5DQ99</accession>
<protein>
    <submittedName>
        <fullName evidence="1">Uncharacterized protein</fullName>
    </submittedName>
</protein>
<gene>
    <name evidence="1" type="ORF">SAMN02745218_02885</name>
</gene>
<proteinExistence type="predicted"/>
<dbReference type="RefSeq" id="WP_073167529.1">
    <property type="nucleotide sequence ID" value="NZ_FQUW01000054.1"/>
</dbReference>
<organism evidence="1 2">
    <name type="scientific">Desulfofundulus australicus DSM 11792</name>
    <dbReference type="NCBI Taxonomy" id="1121425"/>
    <lineage>
        <taxon>Bacteria</taxon>
        <taxon>Bacillati</taxon>
        <taxon>Bacillota</taxon>
        <taxon>Clostridia</taxon>
        <taxon>Eubacteriales</taxon>
        <taxon>Peptococcaceae</taxon>
        <taxon>Desulfofundulus</taxon>
    </lineage>
</organism>
<sequence length="144" mass="17013">MRVVWEKTKPNSKRRYAYFRHSYWEKGKVKPLNVYLGKTLEEAERRLEQEMLNGFGRGWVLTADEKAKLIRQLRELAPPEALEPTPDWRKQVAIRAVRRLVERYKARPDIAEPLQKALEAIEAGGQVNHLQEKIPRPWRAIMEV</sequence>
<dbReference type="AlphaFoldDB" id="A0A1M5DQ99"/>
<evidence type="ECO:0000313" key="1">
    <source>
        <dbReference type="EMBL" id="SHF69167.1"/>
    </source>
</evidence>
<name>A0A1M5DQ99_9FIRM</name>
<dbReference type="EMBL" id="FQUW01000054">
    <property type="protein sequence ID" value="SHF69167.1"/>
    <property type="molecule type" value="Genomic_DNA"/>
</dbReference>